<feature type="compositionally biased region" description="Low complexity" evidence="4">
    <location>
        <begin position="771"/>
        <end position="790"/>
    </location>
</feature>
<dbReference type="GO" id="GO:0004181">
    <property type="term" value="F:metallocarboxypeptidase activity"/>
    <property type="evidence" value="ECO:0007669"/>
    <property type="project" value="InterPro"/>
</dbReference>
<reference evidence="6 7" key="1">
    <citation type="journal article" date="2018" name="Nat. Ecol. Evol.">
        <title>Genomic signatures of mitonuclear coevolution across populations of Tigriopus californicus.</title>
        <authorList>
            <person name="Barreto F.S."/>
            <person name="Watson E.T."/>
            <person name="Lima T.G."/>
            <person name="Willett C.S."/>
            <person name="Edmands S."/>
            <person name="Li W."/>
            <person name="Burton R.S."/>
        </authorList>
    </citation>
    <scope>NUCLEOTIDE SEQUENCE [LARGE SCALE GENOMIC DNA]</scope>
    <source>
        <strain evidence="6 7">San Diego</strain>
    </source>
</reference>
<dbReference type="Pfam" id="PF00246">
    <property type="entry name" value="Peptidase_M14"/>
    <property type="match status" value="1"/>
</dbReference>
<evidence type="ECO:0000256" key="3">
    <source>
        <dbReference type="PROSITE-ProRule" id="PRU01379"/>
    </source>
</evidence>
<dbReference type="PANTHER" id="PTHR12756:SF12">
    <property type="entry name" value="CYTOSOLIC CARBOXYPEPTIDASE-LIKE PROTEIN 5"/>
    <property type="match status" value="1"/>
</dbReference>
<dbReference type="SUPFAM" id="SSF53187">
    <property type="entry name" value="Zn-dependent exopeptidases"/>
    <property type="match status" value="2"/>
</dbReference>
<dbReference type="OrthoDB" id="10253041at2759"/>
<evidence type="ECO:0000256" key="2">
    <source>
        <dbReference type="ARBA" id="ARBA00005988"/>
    </source>
</evidence>
<protein>
    <recommendedName>
        <fullName evidence="5">Peptidase M14 domain-containing protein</fullName>
    </recommendedName>
</protein>
<evidence type="ECO:0000256" key="1">
    <source>
        <dbReference type="ARBA" id="ARBA00001947"/>
    </source>
</evidence>
<feature type="active site" description="Proton donor/acceptor" evidence="3">
    <location>
        <position position="665"/>
    </location>
</feature>
<evidence type="ECO:0000313" key="7">
    <source>
        <dbReference type="Proteomes" id="UP000318571"/>
    </source>
</evidence>
<sequence>MECQVSGFQFFSNFDSGNLNRVEATDVSAPLGPTHKPFPPPEVGGEPTDFSFNMWTRPDCHGTEFENGNRTWFYFGIVKGSEAGGMAIGQKYAVLRFTFRNLNKQSKLFSQGMTPICATTGMAAGNGLGRQGVPPGQSARWERLREKPIFWTEDNNFVLSFRVRIDPKVVTYLAFTYPFSYREVQSFVGKLERRHDTSGLSYDVLKAKAPTSIYFHREVLCQTSEGRNVDLITLSSTNNILSSRESGLMGLFQSDRTKPRPLEFQHKKVIFVSARVHPGETQSSFVFNGMLRFLLRETDPRAVALRKKYVFKLIPMLNPDGVFRGHYRTDLRGVNLNRIYSSPSLALHMPIYAAKKLILYAHFGYDVQVGSPVHEEESNSTLSLDTVESESGSSSWFYPMDAPAPFRWLRSSTNNPPVASAAPGSGGVSTEQFYEMTETSRCSEGDESIADFSISSGSGTNTSRHHPDSATAAGLLGPTSFTGAFSAIASDPCASTSTAVPGAAPTNARLPMRLETQDETAQDSCDALPALSPNPPPLVDFEEQVGLDFAEKLKDTINPPSNTEKKPTPVSGKSGLFLYIDIHGHASKRGVFMYGNHFHDLTSKVDTMLLPKLMSINCANFDFPGCNFTQKNMYMKDRHTGAGKEGSGRVSVFKSTGCVYSYTLECNFNTGRVVNPIPSASRDAGRATPPPPLEATPPKYDPFIYEDVGKSLAISILDLTECNPWTRLTCSPHRNLKGVRESIRKYIRQNEEQQKLKAANSSPKGSKARNRSVSTSSAASNASGSGSKTSKSPKSRGMKTPLSPDAYRPIPKVPRKNSIVSRNLNQQLQQQSGSSSVTPNNEGARNILNKKSMSGIAHLPPNALAPIITDSLDKDKLFQRSKLTRSQSLSTPNSRPSSPRRTQVVSPTSSEGGTQRRLKKKKTKTTVDKVRKASLGGGPAAALAPEPDSSSGMPLPTGTSKVKKKKKLGVAAKGAKKRKQTPKP</sequence>
<gene>
    <name evidence="6" type="ORF">TCAL_08225</name>
</gene>
<feature type="compositionally biased region" description="Polar residues" evidence="4">
    <location>
        <begin position="903"/>
        <end position="913"/>
    </location>
</feature>
<dbReference type="InterPro" id="IPR050821">
    <property type="entry name" value="Cytosolic_carboxypeptidase"/>
</dbReference>
<feature type="domain" description="Peptidase M14" evidence="5">
    <location>
        <begin position="177"/>
        <end position="720"/>
    </location>
</feature>
<dbReference type="PROSITE" id="PS52035">
    <property type="entry name" value="PEPTIDASE_M14"/>
    <property type="match status" value="1"/>
</dbReference>
<comment type="cofactor">
    <cofactor evidence="1">
        <name>Zn(2+)</name>
        <dbReference type="ChEBI" id="CHEBI:29105"/>
    </cofactor>
</comment>
<evidence type="ECO:0000313" key="6">
    <source>
        <dbReference type="EMBL" id="TRY64129.1"/>
    </source>
</evidence>
<dbReference type="GO" id="GO:0008270">
    <property type="term" value="F:zinc ion binding"/>
    <property type="evidence" value="ECO:0007669"/>
    <property type="project" value="InterPro"/>
</dbReference>
<dbReference type="InterPro" id="IPR000834">
    <property type="entry name" value="Peptidase_M14"/>
</dbReference>
<feature type="region of interest" description="Disordered" evidence="4">
    <location>
        <begin position="880"/>
        <end position="984"/>
    </location>
</feature>
<organism evidence="6 7">
    <name type="scientific">Tigriopus californicus</name>
    <name type="common">Marine copepod</name>
    <dbReference type="NCBI Taxonomy" id="6832"/>
    <lineage>
        <taxon>Eukaryota</taxon>
        <taxon>Metazoa</taxon>
        <taxon>Ecdysozoa</taxon>
        <taxon>Arthropoda</taxon>
        <taxon>Crustacea</taxon>
        <taxon>Multicrustacea</taxon>
        <taxon>Hexanauplia</taxon>
        <taxon>Copepoda</taxon>
        <taxon>Harpacticoida</taxon>
        <taxon>Harpacticidae</taxon>
        <taxon>Tigriopus</taxon>
    </lineage>
</organism>
<dbReference type="AlphaFoldDB" id="A0A553NFI4"/>
<dbReference type="EMBL" id="VCGU01000458">
    <property type="protein sequence ID" value="TRY64129.1"/>
    <property type="molecule type" value="Genomic_DNA"/>
</dbReference>
<feature type="region of interest" description="Disordered" evidence="4">
    <location>
        <begin position="750"/>
        <end position="813"/>
    </location>
</feature>
<feature type="region of interest" description="Disordered" evidence="4">
    <location>
        <begin position="679"/>
        <end position="699"/>
    </location>
</feature>
<evidence type="ECO:0000256" key="4">
    <source>
        <dbReference type="SAM" id="MobiDB-lite"/>
    </source>
</evidence>
<name>A0A553NFI4_TIGCA</name>
<feature type="region of interest" description="Disordered" evidence="4">
    <location>
        <begin position="436"/>
        <end position="471"/>
    </location>
</feature>
<dbReference type="PANTHER" id="PTHR12756">
    <property type="entry name" value="CYTOSOLIC CARBOXYPEPTIDASE"/>
    <property type="match status" value="1"/>
</dbReference>
<dbReference type="Gene3D" id="3.40.630.10">
    <property type="entry name" value="Zn peptidases"/>
    <property type="match status" value="2"/>
</dbReference>
<feature type="compositionally biased region" description="Low complexity" evidence="4">
    <location>
        <begin position="886"/>
        <end position="901"/>
    </location>
</feature>
<dbReference type="Gene3D" id="2.60.40.3120">
    <property type="match status" value="1"/>
</dbReference>
<comment type="similarity">
    <text evidence="2 3">Belongs to the peptidase M14 family.</text>
</comment>
<dbReference type="GO" id="GO:0006508">
    <property type="term" value="P:proteolysis"/>
    <property type="evidence" value="ECO:0007669"/>
    <property type="project" value="InterPro"/>
</dbReference>
<dbReference type="Proteomes" id="UP000318571">
    <property type="component" value="Chromosome 10"/>
</dbReference>
<accession>A0A553NFI4</accession>
<proteinExistence type="inferred from homology"/>
<evidence type="ECO:0000259" key="5">
    <source>
        <dbReference type="PROSITE" id="PS52035"/>
    </source>
</evidence>
<comment type="caution">
    <text evidence="6">The sequence shown here is derived from an EMBL/GenBank/DDBJ whole genome shotgun (WGS) entry which is preliminary data.</text>
</comment>
<feature type="compositionally biased region" description="Polar residues" evidence="4">
    <location>
        <begin position="453"/>
        <end position="462"/>
    </location>
</feature>
<dbReference type="STRING" id="6832.A0A553NFI4"/>
<feature type="compositionally biased region" description="Polar residues" evidence="4">
    <location>
        <begin position="948"/>
        <end position="960"/>
    </location>
</feature>
<feature type="compositionally biased region" description="Basic residues" evidence="4">
    <location>
        <begin position="961"/>
        <end position="984"/>
    </location>
</feature>
<dbReference type="OMA" id="LCHECKL"/>
<keyword evidence="7" id="KW-1185">Reference proteome</keyword>